<organism evidence="2 3">
    <name type="scientific">Halolamina pelagica</name>
    <dbReference type="NCBI Taxonomy" id="699431"/>
    <lineage>
        <taxon>Archaea</taxon>
        <taxon>Methanobacteriati</taxon>
        <taxon>Methanobacteriota</taxon>
        <taxon>Stenosarchaea group</taxon>
        <taxon>Halobacteria</taxon>
        <taxon>Halobacteriales</taxon>
        <taxon>Haloferacaceae</taxon>
    </lineage>
</organism>
<keyword evidence="1" id="KW-1133">Transmembrane helix</keyword>
<protein>
    <submittedName>
        <fullName evidence="2">Uncharacterized protein</fullName>
    </submittedName>
</protein>
<keyword evidence="1" id="KW-0472">Membrane</keyword>
<reference evidence="3" key="1">
    <citation type="submission" date="2016-10" db="EMBL/GenBank/DDBJ databases">
        <authorList>
            <person name="Varghese N."/>
            <person name="Submissions S."/>
        </authorList>
    </citation>
    <scope>NUCLEOTIDE SEQUENCE [LARGE SCALE GENOMIC DNA]</scope>
    <source>
        <strain evidence="3">CGMCC 1.10329</strain>
    </source>
</reference>
<dbReference type="OrthoDB" id="189852at2157"/>
<feature type="transmembrane region" description="Helical" evidence="1">
    <location>
        <begin position="21"/>
        <end position="38"/>
    </location>
</feature>
<feature type="transmembrane region" description="Helical" evidence="1">
    <location>
        <begin position="58"/>
        <end position="81"/>
    </location>
</feature>
<dbReference type="Proteomes" id="UP000183769">
    <property type="component" value="Unassembled WGS sequence"/>
</dbReference>
<keyword evidence="3" id="KW-1185">Reference proteome</keyword>
<dbReference type="AlphaFoldDB" id="A0A1I5M1Q4"/>
<dbReference type="EMBL" id="FOXI01000001">
    <property type="protein sequence ID" value="SFP03420.1"/>
    <property type="molecule type" value="Genomic_DNA"/>
</dbReference>
<proteinExistence type="predicted"/>
<evidence type="ECO:0000313" key="3">
    <source>
        <dbReference type="Proteomes" id="UP000183769"/>
    </source>
</evidence>
<dbReference type="RefSeq" id="WP_074874435.1">
    <property type="nucleotide sequence ID" value="NZ_FOXI01000001.1"/>
</dbReference>
<sequence>MGAPSSRRVDGHALGKAVGSLWAGAVVVLGLTARRGWGDEWRDLLSDVYLGYDPTNQGLLVGAVWAFAEGFVGASLLAWLYNLFR</sequence>
<keyword evidence="1" id="KW-0812">Transmembrane</keyword>
<name>A0A1I5M1Q4_9EURY</name>
<gene>
    <name evidence="2" type="ORF">SAMN05216277_10153</name>
</gene>
<evidence type="ECO:0000313" key="2">
    <source>
        <dbReference type="EMBL" id="SFP03420.1"/>
    </source>
</evidence>
<evidence type="ECO:0000256" key="1">
    <source>
        <dbReference type="SAM" id="Phobius"/>
    </source>
</evidence>
<dbReference type="NCBIfam" id="NF037947">
    <property type="entry name" value="holin_4"/>
    <property type="match status" value="1"/>
</dbReference>
<accession>A0A1I5M1Q4</accession>